<dbReference type="Proteomes" id="UP000681315">
    <property type="component" value="Unassembled WGS sequence"/>
</dbReference>
<proteinExistence type="predicted"/>
<evidence type="ECO:0000313" key="1">
    <source>
        <dbReference type="EMBL" id="MBO3098777.1"/>
    </source>
</evidence>
<accession>A0ABS3SST3</accession>
<gene>
    <name evidence="1" type="ORF">J4051_10885</name>
</gene>
<evidence type="ECO:0000313" key="2">
    <source>
        <dbReference type="Proteomes" id="UP000681315"/>
    </source>
</evidence>
<name>A0ABS3SST3_9FLAO</name>
<comment type="caution">
    <text evidence="1">The sequence shown here is derived from an EMBL/GenBank/DDBJ whole genome shotgun (WGS) entry which is preliminary data.</text>
</comment>
<reference evidence="1 2" key="1">
    <citation type="submission" date="2021-03" db="EMBL/GenBank/DDBJ databases">
        <title>Gelidibacter sp. nov., isolated from costal sediment.</title>
        <authorList>
            <person name="Lun K.-Y."/>
        </authorList>
    </citation>
    <scope>NUCLEOTIDE SEQUENCE [LARGE SCALE GENOMIC DNA]</scope>
    <source>
        <strain evidence="1 2">DF109</strain>
    </source>
</reference>
<dbReference type="EMBL" id="JAGEVG010000011">
    <property type="protein sequence ID" value="MBO3098777.1"/>
    <property type="molecule type" value="Genomic_DNA"/>
</dbReference>
<dbReference type="RefSeq" id="WP_208233898.1">
    <property type="nucleotide sequence ID" value="NZ_JAGEVG010000011.1"/>
</dbReference>
<organism evidence="1 2">
    <name type="scientific">Gelidibacter pelagius</name>
    <dbReference type="NCBI Taxonomy" id="2819985"/>
    <lineage>
        <taxon>Bacteria</taxon>
        <taxon>Pseudomonadati</taxon>
        <taxon>Bacteroidota</taxon>
        <taxon>Flavobacteriia</taxon>
        <taxon>Flavobacteriales</taxon>
        <taxon>Flavobacteriaceae</taxon>
        <taxon>Gelidibacter</taxon>
    </lineage>
</organism>
<sequence>MDLMENIVQFLRKPESKTKGKSPEGTCPVCWGYQQYDAKIREVFKDRQIDVNNHKGSYMRIQRFVKKYIDGIRLKQSEVKDCPTCISHSKSDNNPVVD</sequence>
<keyword evidence="2" id="KW-1185">Reference proteome</keyword>
<protein>
    <submittedName>
        <fullName evidence="1">Uncharacterized protein</fullName>
    </submittedName>
</protein>